<organism evidence="1 2">
    <name type="scientific">Sporolactobacillus shoreae</name>
    <dbReference type="NCBI Taxonomy" id="1465501"/>
    <lineage>
        <taxon>Bacteria</taxon>
        <taxon>Bacillati</taxon>
        <taxon>Bacillota</taxon>
        <taxon>Bacilli</taxon>
        <taxon>Bacillales</taxon>
        <taxon>Sporolactobacillaceae</taxon>
        <taxon>Sporolactobacillus</taxon>
    </lineage>
</organism>
<name>A0A4Z0GT68_9BACL</name>
<evidence type="ECO:0000313" key="2">
    <source>
        <dbReference type="Proteomes" id="UP000298347"/>
    </source>
</evidence>
<comment type="caution">
    <text evidence="1">The sequence shown here is derived from an EMBL/GenBank/DDBJ whole genome shotgun (WGS) entry which is preliminary data.</text>
</comment>
<reference evidence="1 2" key="1">
    <citation type="journal article" date="2015" name="Int. J. Syst. Evol. Microbiol.">
        <title>Sporolactobacillus shoreae sp. nov. and Sporolactobacillus spathodeae sp. nov., two spore-forming lactic acid bacteria isolated from tree barks in Thailand.</title>
        <authorList>
            <person name="Thamacharoensuk T."/>
            <person name="Kitahara M."/>
            <person name="Ohkuma M."/>
            <person name="Thongchul N."/>
            <person name="Tanasupawat S."/>
        </authorList>
    </citation>
    <scope>NUCLEOTIDE SEQUENCE [LARGE SCALE GENOMIC DNA]</scope>
    <source>
        <strain evidence="1 2">BK92</strain>
    </source>
</reference>
<protein>
    <submittedName>
        <fullName evidence="1">DUF2294 family protein</fullName>
    </submittedName>
</protein>
<dbReference type="Proteomes" id="UP000298347">
    <property type="component" value="Unassembled WGS sequence"/>
</dbReference>
<dbReference type="AlphaFoldDB" id="A0A4Z0GT68"/>
<evidence type="ECO:0000313" key="1">
    <source>
        <dbReference type="EMBL" id="TGA99864.1"/>
    </source>
</evidence>
<sequence length="130" mass="14938">MMGGAVAIAKLLPVNLGEFKQELMKEYNLVNQMIFKVGVTEQKVSVFEDKVIIIAKHKRIPVLEIIDEADRNFSEVIDRLLIKRYKEVLAKNIARRFGIGVKLVLKDYDPRKEVSGTLIILDKNLNERGW</sequence>
<dbReference type="EMBL" id="SRJD01000002">
    <property type="protein sequence ID" value="TGA99864.1"/>
    <property type="molecule type" value="Genomic_DNA"/>
</dbReference>
<dbReference type="OrthoDB" id="6163890at2"/>
<accession>A0A4Z0GT68</accession>
<keyword evidence="2" id="KW-1185">Reference proteome</keyword>
<gene>
    <name evidence="1" type="ORF">E4665_02645</name>
</gene>
<proteinExistence type="predicted"/>